<gene>
    <name evidence="4" type="ORF">C0Q70_02527</name>
</gene>
<sequence length="2393" mass="267788">MGGTGQVTALILGIILGVLISPVEGRFLRFEPGYEYQYKFHSDAQVHGVDTFTVAARVGYSCLRELDEGQEVTIRVIAFTLESSKTSQAQGHDWDFSKWFSFVLTSRGEVLRVLHEPDEQAEILAIKKALAGILAARLHDDKDKDIIDIISTNDGWKYHIQETGHEGLHNATYEVHTSDDGKIFTKTRHNHPVPHATGAYTKTMHYHEDMRILHTVEVQEHFDTLDNPPEGYTSHFKGHQSPDMHFEDEKVVVPSMTGQGRGKLEFLTRLRLRNDPELPKVKLVTGSVHVDKVPSRQPHANLTTVIDDITGNLTCMRLQPAKGSKALMDCFALMLDVLQQLPDHDLEKLIQDYFGPKSRQEHHQRDRESMMDGLWSVKSDHVQQLLTESVLLTEDPEVIFVERLLYHVASTDNLPAESIVQTIISLAFKPEEHAAIFHKGEIHHRVLLTLGVFINLLNKDGQTQRASELALELQSMLGIHDPWVYRKKRETMTEWEAIDEDLRKVVLLETLGNGRLDQSYEYIVSHAADVILMAALYDEHETVRYEAAQLYRRHPNNHLFDPSLEDTVVHENKTTGGNGSVYADPLTSDLTGLEPLDRRRRAIKLFEPLKFLIKSPSVQWEKIIGSDKIGASFGLFIKNELDISIALLSGHAKVDIHDEAFGQVNLGFMGQNLDILRARLCFRGHAEYNLNLFQEFDVGEIKRLVDLFDKLKKQTVDAVVNGIKLFRNLLEGDISFEKILKSFVDTLTNLPDKIVNAGEKATEALRKIGEFDESELPPFITPLKNLVLKINNLVDDIQSDVLGFYNKLMTATVVIPNAGKQIFTSVKDIIEGLKHFNKDPKGAISAVTSGSLTIGIQVKAVVDAVQEVKEASFFLKGQQPYWFDLRSQAEELIALSQDVTQQIKTQGPKWINATIYGVKNEIETFTEGQISLAQLKQQAIKELMEVPEVAKAILDLDSLGGDILKTFIDLFDLVETMKNAYDQLKNGSRKAKEFIERIFGPKAHKLFPRQTRVSDSKCKGEGFYPAELQDGQEEYEYDGVDLLMEEGMKVVAPFAGVIYLSEKPNEVIIESRGGSPQDSEFIITNINPNDTILKQSDSMYSEVQVTAGQVIGTAVKSRCYSNHIHFAIKRDDGTIDPTRFLEPRFGEMPEWVQECDDYKCKPWLLGLLWELLGRKEEDTSPKHDPEVPTPPEITDSFDPGNVFDEPDSVASQVSSSKQEAAVAAKGSKDSALKTLFQNIGAFLKNFKIKDMKLGALVRFLHALKFEDSVGKMAKIFQTVQSMLNNKPCLNPNQMSDDELKAELKKQGKDTMGTRDELIRSLTAHGGKCPMLSLGLPKQIHCTMDQHCLGIECCVDVKVSIFRKVYKVYARLDPCDFAVVVGLAGNEVFEKSFGPGFGLDNIIGGFDETIATGFRISQLNAELYLRVLFEKESTGAMLTVTVKFCKKDNYDDCIVEVNVLDRAIMPIPVCGADGSLFFPEVDWKRMLNNQVDRLKKDVIETGKEVAKNAVDYIFDKIPCLASDDDSDGLPCVRPDTMSEETLIQTLKDRSLASTGTREERIARLKLDDRTCSVLGKTITLPDISSSKLAKYAYLTIDKKCLGVEACIDIPITQLNYSRSVRASLSLDACMPTIRARFETCHHEILLFNNTIDMNTEFPLSDFFALKANIVKRTGDTAYKIGLGMRIQLGKNTVPVLDDMLVTDLQIPVPLCSDFRLPNTSSLRQILSNTASSVTTNVVRYFMKTLKLDTILTEGTCTEEQMIETVCPWSINVTGYLPAALRTHVKCVMTPNCLGLKCCLDIPIKLPLMNKAVDYYLPLHFIFSPCDNMKIDLKFGSYQKEEHLLEYDFGSSKTLSIGRGQNMEDAAPIQITFAMDHYLKQDPFDEGFLLDLNIRVCIPFDGEIICIPDNKGFNLLSKQKFPVCSPRTLEQIKNFNLTKFLEDNKLAAGSVANGSVAKSLPRSGAQLLLNMFGITDHLKEQRCDPLRQPYVPAQDGWKNDCPLSTRGLPSLPQNMACHISEACNSVDCCVYSQFLDMSFNVWFELNCSLYLQAGIEKLLSPRLYVVGEVDWDTGITGGLNISEAFQFEYRIRKDKTNFIVDATVKMCFDQLGGGCQFRLDIMAGTRIPQLGCIPDSIPFFSSIQLFKWEKCQLPDPAQGCQISLPSFLDGVCVYTKDCGAIQCCIPVDLGLLGEYAINASFEVDTCTNTFTYTLERKSAKLSLPAITGYSQKETFSGGGLTFTMSYGVEQTLGGYKLYANLSMCAQNPLNGKPLGCYDYSVIPKNVTLHTPPVHCARKRRRRQAEQKWNCAASPIPSNDLWLQMIEAGASTEEIQACIQEFQRKEESKCDQVQGAHGDEANTFTLKGILGALSSSSPSSLVYCNKKALVTVNIEG</sequence>
<protein>
    <recommendedName>
        <fullName evidence="3">SAP domain-containing protein</fullName>
    </recommendedName>
</protein>
<evidence type="ECO:0000313" key="5">
    <source>
        <dbReference type="Proteomes" id="UP000245119"/>
    </source>
</evidence>
<dbReference type="Gene3D" id="1.25.10.20">
    <property type="entry name" value="Vitellinogen, superhelical"/>
    <property type="match status" value="1"/>
</dbReference>
<dbReference type="InterPro" id="IPR011030">
    <property type="entry name" value="Lipovitellin_superhlx_dom"/>
</dbReference>
<evidence type="ECO:0000256" key="2">
    <source>
        <dbReference type="SAM" id="SignalP"/>
    </source>
</evidence>
<dbReference type="InterPro" id="IPR015819">
    <property type="entry name" value="Lipid_transp_b-sht_shell"/>
</dbReference>
<comment type="caution">
    <text evidence="4">The sequence shown here is derived from an EMBL/GenBank/DDBJ whole genome shotgun (WGS) entry which is preliminary data.</text>
</comment>
<feature type="chain" id="PRO_5015673945" description="SAP domain-containing protein" evidence="2">
    <location>
        <begin position="26"/>
        <end position="2393"/>
    </location>
</feature>
<feature type="compositionally biased region" description="Basic and acidic residues" evidence="1">
    <location>
        <begin position="1177"/>
        <end position="1186"/>
    </location>
</feature>
<keyword evidence="5" id="KW-1185">Reference proteome</keyword>
<feature type="non-terminal residue" evidence="4">
    <location>
        <position position="2393"/>
    </location>
</feature>
<dbReference type="EMBL" id="PZQS01000002">
    <property type="protein sequence ID" value="PVD35564.1"/>
    <property type="molecule type" value="Genomic_DNA"/>
</dbReference>
<dbReference type="GO" id="GO:0005319">
    <property type="term" value="F:lipid transporter activity"/>
    <property type="evidence" value="ECO:0007669"/>
    <property type="project" value="InterPro"/>
</dbReference>
<dbReference type="Gene3D" id="2.70.70.10">
    <property type="entry name" value="Glucose Permease (Domain IIA)"/>
    <property type="match status" value="1"/>
</dbReference>
<accession>A0A2T7PQ67</accession>
<dbReference type="InterPro" id="IPR015816">
    <property type="entry name" value="Vitellinogen_b-sht_N"/>
</dbReference>
<evidence type="ECO:0000259" key="3">
    <source>
        <dbReference type="SMART" id="SM00513"/>
    </source>
</evidence>
<organism evidence="4 5">
    <name type="scientific">Pomacea canaliculata</name>
    <name type="common">Golden apple snail</name>
    <dbReference type="NCBI Taxonomy" id="400727"/>
    <lineage>
        <taxon>Eukaryota</taxon>
        <taxon>Metazoa</taxon>
        <taxon>Spiralia</taxon>
        <taxon>Lophotrochozoa</taxon>
        <taxon>Mollusca</taxon>
        <taxon>Gastropoda</taxon>
        <taxon>Caenogastropoda</taxon>
        <taxon>Architaenioglossa</taxon>
        <taxon>Ampullarioidea</taxon>
        <taxon>Ampullariidae</taxon>
        <taxon>Pomacea</taxon>
    </lineage>
</organism>
<proteinExistence type="predicted"/>
<evidence type="ECO:0000313" key="4">
    <source>
        <dbReference type="EMBL" id="PVD35564.1"/>
    </source>
</evidence>
<dbReference type="InterPro" id="IPR003034">
    <property type="entry name" value="SAP_dom"/>
</dbReference>
<dbReference type="SUPFAM" id="SSF56968">
    <property type="entry name" value="Lipovitellin-phosvitin complex, beta-sheet shell regions"/>
    <property type="match status" value="1"/>
</dbReference>
<name>A0A2T7PQ67_POMCA</name>
<dbReference type="InterPro" id="IPR011055">
    <property type="entry name" value="Dup_hybrid_motif"/>
</dbReference>
<dbReference type="OrthoDB" id="6101231at2759"/>
<feature type="region of interest" description="Disordered" evidence="1">
    <location>
        <begin position="1177"/>
        <end position="1196"/>
    </location>
</feature>
<dbReference type="Proteomes" id="UP000245119">
    <property type="component" value="Linkage Group LG2"/>
</dbReference>
<feature type="domain" description="SAP" evidence="3">
    <location>
        <begin position="1291"/>
        <end position="1325"/>
    </location>
</feature>
<dbReference type="SMART" id="SM00513">
    <property type="entry name" value="SAP"/>
    <property type="match status" value="2"/>
</dbReference>
<dbReference type="Gene3D" id="2.30.230.10">
    <property type="entry name" value="Lipovitellin, beta-sheet shell regions, chain A"/>
    <property type="match status" value="1"/>
</dbReference>
<feature type="domain" description="SAP" evidence="3">
    <location>
        <begin position="1533"/>
        <end position="1567"/>
    </location>
</feature>
<keyword evidence="2" id="KW-0732">Signal</keyword>
<evidence type="ECO:0000256" key="1">
    <source>
        <dbReference type="SAM" id="MobiDB-lite"/>
    </source>
</evidence>
<reference evidence="4 5" key="1">
    <citation type="submission" date="2018-04" db="EMBL/GenBank/DDBJ databases">
        <title>The genome of golden apple snail Pomacea canaliculata provides insight into stress tolerance and invasive adaptation.</title>
        <authorList>
            <person name="Liu C."/>
            <person name="Liu B."/>
            <person name="Ren Y."/>
            <person name="Zhang Y."/>
            <person name="Wang H."/>
            <person name="Li S."/>
            <person name="Jiang F."/>
            <person name="Yin L."/>
            <person name="Zhang G."/>
            <person name="Qian W."/>
            <person name="Fan W."/>
        </authorList>
    </citation>
    <scope>NUCLEOTIDE SEQUENCE [LARGE SCALE GENOMIC DNA]</scope>
    <source>
        <strain evidence="4">SZHN2017</strain>
        <tissue evidence="4">Muscle</tissue>
    </source>
</reference>
<feature type="signal peptide" evidence="2">
    <location>
        <begin position="1"/>
        <end position="25"/>
    </location>
</feature>